<dbReference type="SUPFAM" id="SSF56954">
    <property type="entry name" value="Outer membrane efflux proteins (OEP)"/>
    <property type="match status" value="1"/>
</dbReference>
<feature type="signal peptide" evidence="2">
    <location>
        <begin position="1"/>
        <end position="18"/>
    </location>
</feature>
<comment type="subcellular location">
    <subcellularLocation>
        <location evidence="2">Cell membrane</location>
        <topology evidence="2">Lipid-anchor</topology>
    </subcellularLocation>
</comment>
<dbReference type="Gene3D" id="2.20.200.10">
    <property type="entry name" value="Outer membrane efflux proteins (OEP)"/>
    <property type="match status" value="1"/>
</dbReference>
<keyword evidence="2" id="KW-0449">Lipoprotein</keyword>
<dbReference type="EMBL" id="CP073078">
    <property type="protein sequence ID" value="QUD85978.1"/>
    <property type="molecule type" value="Genomic_DNA"/>
</dbReference>
<evidence type="ECO:0000313" key="4">
    <source>
        <dbReference type="Proteomes" id="UP000676409"/>
    </source>
</evidence>
<dbReference type="Proteomes" id="UP000676409">
    <property type="component" value="Chromosome"/>
</dbReference>
<dbReference type="PANTHER" id="PTHR30203">
    <property type="entry name" value="OUTER MEMBRANE CATION EFFLUX PROTEIN"/>
    <property type="match status" value="1"/>
</dbReference>
<dbReference type="Gene3D" id="1.20.1600.10">
    <property type="entry name" value="Outer membrane efflux proteins (OEP)"/>
    <property type="match status" value="1"/>
</dbReference>
<dbReference type="Pfam" id="PF02321">
    <property type="entry name" value="OEP"/>
    <property type="match status" value="2"/>
</dbReference>
<comment type="similarity">
    <text evidence="1 2">Belongs to the outer membrane factor (OMF) (TC 1.B.17) family.</text>
</comment>
<evidence type="ECO:0000256" key="2">
    <source>
        <dbReference type="RuleBase" id="RU362097"/>
    </source>
</evidence>
<dbReference type="InterPro" id="IPR003423">
    <property type="entry name" value="OMP_efflux"/>
</dbReference>
<feature type="chain" id="PRO_5038157778" evidence="2">
    <location>
        <begin position="19"/>
        <end position="490"/>
    </location>
</feature>
<reference evidence="3" key="1">
    <citation type="submission" date="2021-04" db="EMBL/GenBank/DDBJ databases">
        <title>The complete genome sequence of Caulobacter sp. S6.</title>
        <authorList>
            <person name="Tang Y."/>
            <person name="Ouyang W."/>
            <person name="Liu Q."/>
            <person name="Huang B."/>
            <person name="Guo Z."/>
            <person name="Lei P."/>
        </authorList>
    </citation>
    <scope>NUCLEOTIDE SEQUENCE</scope>
    <source>
        <strain evidence="3">S6</strain>
    </source>
</reference>
<evidence type="ECO:0000256" key="1">
    <source>
        <dbReference type="ARBA" id="ARBA00007613"/>
    </source>
</evidence>
<dbReference type="NCBIfam" id="TIGR01845">
    <property type="entry name" value="outer_NodT"/>
    <property type="match status" value="1"/>
</dbReference>
<accession>A0A975FV02</accession>
<keyword evidence="2" id="KW-0472">Membrane</keyword>
<sequence>MTRTRSLFAALATLPIAACVVGPDYHAPVTPKVEGYQSAPLPPATATADTEGGAAIRLTQGADPEARWWTVYGSADIDALVDQALKANPDLKSAQAALKAAEEAYFAQRAAIWPTVSAGYNLQRQKTAAVEASPLASNAETFTLHTTQLSIAYAPDVFGGLKRQAESAEAQAEAARFQARAAYVTLTANVVQAAVQEAALKDQLEATRALIADGRTQLDLMRRQKELGEISGADVAAQETAIAQLEQNLPPLERQIGQQQDLLADLTGRYPSQVPDSPLTLSKLSLPAELPVSLPSAVVAHRPDIQAAAANLHVASANVGVAVAARLPSFTLSAAAGGAGTDLSNLFTHGDEFWSLGLDAAQTVFDGGALKHKQKAAEALLDQAEAQYRSTVLSAFQNVADCLAALQADSRTLAAAAAAERSARTSVDLAQKQQEAGQTSSLAVLAARQAWRQARLVRLQAEAARYADTVALYQAMGGDGWRQAAWKAEQ</sequence>
<dbReference type="InterPro" id="IPR010131">
    <property type="entry name" value="MdtP/NodT-like"/>
</dbReference>
<organism evidence="3 4">
    <name type="scientific">Phenylobacterium montanum</name>
    <dbReference type="NCBI Taxonomy" id="2823693"/>
    <lineage>
        <taxon>Bacteria</taxon>
        <taxon>Pseudomonadati</taxon>
        <taxon>Pseudomonadota</taxon>
        <taxon>Alphaproteobacteria</taxon>
        <taxon>Caulobacterales</taxon>
        <taxon>Caulobacteraceae</taxon>
        <taxon>Phenylobacterium</taxon>
    </lineage>
</organism>
<dbReference type="GO" id="GO:0005886">
    <property type="term" value="C:plasma membrane"/>
    <property type="evidence" value="ECO:0007669"/>
    <property type="project" value="UniProtKB-SubCell"/>
</dbReference>
<name>A0A975FV02_9CAUL</name>
<dbReference type="RefSeq" id="WP_211936030.1">
    <property type="nucleotide sequence ID" value="NZ_CP073078.1"/>
</dbReference>
<keyword evidence="2" id="KW-0564">Palmitate</keyword>
<evidence type="ECO:0000313" key="3">
    <source>
        <dbReference type="EMBL" id="QUD85978.1"/>
    </source>
</evidence>
<keyword evidence="2" id="KW-0732">Signal</keyword>
<keyword evidence="2" id="KW-0812">Transmembrane</keyword>
<proteinExistence type="inferred from homology"/>
<keyword evidence="4" id="KW-1185">Reference proteome</keyword>
<dbReference type="PANTHER" id="PTHR30203:SF33">
    <property type="entry name" value="BLR4455 PROTEIN"/>
    <property type="match status" value="1"/>
</dbReference>
<dbReference type="GO" id="GO:0015562">
    <property type="term" value="F:efflux transmembrane transporter activity"/>
    <property type="evidence" value="ECO:0007669"/>
    <property type="project" value="InterPro"/>
</dbReference>
<protein>
    <submittedName>
        <fullName evidence="3">Efflux transporter outer membrane subunit</fullName>
    </submittedName>
</protein>
<dbReference type="KEGG" id="caul:KCG34_12755"/>
<keyword evidence="2" id="KW-1134">Transmembrane beta strand</keyword>
<dbReference type="AlphaFoldDB" id="A0A975FV02"/>
<gene>
    <name evidence="3" type="ORF">KCG34_12755</name>
</gene>